<protein>
    <submittedName>
        <fullName evidence="1">Uncharacterized protein</fullName>
    </submittedName>
</protein>
<dbReference type="EMBL" id="CM043798">
    <property type="protein sequence ID" value="KAI4814341.1"/>
    <property type="molecule type" value="Genomic_DNA"/>
</dbReference>
<proteinExistence type="predicted"/>
<sequence>SLPAAALPYFRTSAVSAFDSMFKEMNISAGKERGLPSDVFISARLRGQSAQALRRATEWTQPADQVCLLGPLGELHIQAPCQGRRLMTVLLVPLVQLHIWLSGG</sequence>
<accession>A0ACB9WLB0</accession>
<name>A0ACB9WLB0_CHAAC</name>
<organism evidence="1 2">
    <name type="scientific">Chaenocephalus aceratus</name>
    <name type="common">Blackfin icefish</name>
    <name type="synonym">Chaenichthys aceratus</name>
    <dbReference type="NCBI Taxonomy" id="36190"/>
    <lineage>
        <taxon>Eukaryota</taxon>
        <taxon>Metazoa</taxon>
        <taxon>Chordata</taxon>
        <taxon>Craniata</taxon>
        <taxon>Vertebrata</taxon>
        <taxon>Euteleostomi</taxon>
        <taxon>Actinopterygii</taxon>
        <taxon>Neopterygii</taxon>
        <taxon>Teleostei</taxon>
        <taxon>Neoteleostei</taxon>
        <taxon>Acanthomorphata</taxon>
        <taxon>Eupercaria</taxon>
        <taxon>Perciformes</taxon>
        <taxon>Notothenioidei</taxon>
        <taxon>Channichthyidae</taxon>
        <taxon>Chaenocephalus</taxon>
    </lineage>
</organism>
<reference evidence="1" key="1">
    <citation type="submission" date="2022-05" db="EMBL/GenBank/DDBJ databases">
        <title>Chromosome-level genome of Chaenocephalus aceratus.</title>
        <authorList>
            <person name="Park H."/>
        </authorList>
    </citation>
    <scope>NUCLEOTIDE SEQUENCE</scope>
    <source>
        <strain evidence="1">KU_202001</strain>
    </source>
</reference>
<comment type="caution">
    <text evidence="1">The sequence shown here is derived from an EMBL/GenBank/DDBJ whole genome shotgun (WGS) entry which is preliminary data.</text>
</comment>
<dbReference type="Proteomes" id="UP001057452">
    <property type="component" value="Chromosome 14"/>
</dbReference>
<evidence type="ECO:0000313" key="1">
    <source>
        <dbReference type="EMBL" id="KAI4814341.1"/>
    </source>
</evidence>
<gene>
    <name evidence="1" type="ORF">KUCAC02_003538</name>
</gene>
<keyword evidence="2" id="KW-1185">Reference proteome</keyword>
<feature type="non-terminal residue" evidence="1">
    <location>
        <position position="104"/>
    </location>
</feature>
<feature type="non-terminal residue" evidence="1">
    <location>
        <position position="1"/>
    </location>
</feature>
<evidence type="ECO:0000313" key="2">
    <source>
        <dbReference type="Proteomes" id="UP001057452"/>
    </source>
</evidence>